<reference evidence="2" key="1">
    <citation type="submission" date="2021-01" db="EMBL/GenBank/DDBJ databases">
        <title>Whole genome shotgun sequence of Planobispora rosea NBRC 15558.</title>
        <authorList>
            <person name="Komaki H."/>
            <person name="Tamura T."/>
        </authorList>
    </citation>
    <scope>NUCLEOTIDE SEQUENCE</scope>
    <source>
        <strain evidence="2">NBRC 15558</strain>
    </source>
</reference>
<name>A0A8J3S246_PLARO</name>
<proteinExistence type="predicted"/>
<evidence type="ECO:0000313" key="2">
    <source>
        <dbReference type="EMBL" id="GIH85409.1"/>
    </source>
</evidence>
<organism evidence="2 3">
    <name type="scientific">Planobispora rosea</name>
    <dbReference type="NCBI Taxonomy" id="35762"/>
    <lineage>
        <taxon>Bacteria</taxon>
        <taxon>Bacillati</taxon>
        <taxon>Actinomycetota</taxon>
        <taxon>Actinomycetes</taxon>
        <taxon>Streptosporangiales</taxon>
        <taxon>Streptosporangiaceae</taxon>
        <taxon>Planobispora</taxon>
    </lineage>
</organism>
<dbReference type="AlphaFoldDB" id="A0A8J3S246"/>
<feature type="region of interest" description="Disordered" evidence="1">
    <location>
        <begin position="1"/>
        <end position="22"/>
    </location>
</feature>
<dbReference type="OrthoDB" id="8771597at2"/>
<dbReference type="Proteomes" id="UP000655044">
    <property type="component" value="Unassembled WGS sequence"/>
</dbReference>
<keyword evidence="3" id="KW-1185">Reference proteome</keyword>
<evidence type="ECO:0000256" key="1">
    <source>
        <dbReference type="SAM" id="MobiDB-lite"/>
    </source>
</evidence>
<sequence length="308" mass="32366">MVTASPAAGAQRTAPAPGSLGGCPNLPADNVWHSDVSRLPAHASSRAYVSSIGASRKVKADFGSGLWEGAPIGIPITYVKPGQPGVPVSFEYRSESDPGPYPVPRGAAIEGGPSGDGDRHVLVVDTGACKLYELYSAYPSGKGWKAGSGAVFDLNSNKLRPAGWTSADAAGLPVAPGLVRYEEVAAGRIDHAVRVTVPRSQRKYLWPARHFASDSADAALPPMGLRLRLKPGVDISGLPPQARVIAEAMKKYGLIVADNGSAWYISGTPDSRWDNDQLRRLGNLRGSDFEAVDTASLMVARDSGAARR</sequence>
<comment type="caution">
    <text evidence="2">The sequence shown here is derived from an EMBL/GenBank/DDBJ whole genome shotgun (WGS) entry which is preliminary data.</text>
</comment>
<evidence type="ECO:0000313" key="3">
    <source>
        <dbReference type="Proteomes" id="UP000655044"/>
    </source>
</evidence>
<protein>
    <submittedName>
        <fullName evidence="2">Uncharacterized protein</fullName>
    </submittedName>
</protein>
<accession>A0A8J3S246</accession>
<dbReference type="EMBL" id="BOOI01000035">
    <property type="protein sequence ID" value="GIH85409.1"/>
    <property type="molecule type" value="Genomic_DNA"/>
</dbReference>
<gene>
    <name evidence="2" type="ORF">Pro02_38170</name>
</gene>